<comment type="similarity">
    <text evidence="1">Belongs to the mandelate racemase/muconate lactonizing enzyme family.</text>
</comment>
<name>A0ABN2S2J1_9PSEU</name>
<dbReference type="Pfam" id="PF13378">
    <property type="entry name" value="MR_MLE_C"/>
    <property type="match status" value="1"/>
</dbReference>
<organism evidence="4 5">
    <name type="scientific">Amycolatopsis minnesotensis</name>
    <dbReference type="NCBI Taxonomy" id="337894"/>
    <lineage>
        <taxon>Bacteria</taxon>
        <taxon>Bacillati</taxon>
        <taxon>Actinomycetota</taxon>
        <taxon>Actinomycetes</taxon>
        <taxon>Pseudonocardiales</taxon>
        <taxon>Pseudonocardiaceae</taxon>
        <taxon>Amycolatopsis</taxon>
    </lineage>
</organism>
<comment type="caution">
    <text evidence="4">The sequence shown here is derived from an EMBL/GenBank/DDBJ whole genome shotgun (WGS) entry which is preliminary data.</text>
</comment>
<dbReference type="Pfam" id="PF02746">
    <property type="entry name" value="MR_MLE_N"/>
    <property type="match status" value="1"/>
</dbReference>
<dbReference type="Gene3D" id="3.30.390.10">
    <property type="entry name" value="Enolase-like, N-terminal domain"/>
    <property type="match status" value="1"/>
</dbReference>
<dbReference type="InterPro" id="IPR036849">
    <property type="entry name" value="Enolase-like_C_sf"/>
</dbReference>
<accession>A0ABN2S2J1</accession>
<dbReference type="RefSeq" id="WP_344427475.1">
    <property type="nucleotide sequence ID" value="NZ_BAAANN010000031.1"/>
</dbReference>
<dbReference type="InterPro" id="IPR034593">
    <property type="entry name" value="DgoD-like"/>
</dbReference>
<dbReference type="Proteomes" id="UP001501116">
    <property type="component" value="Unassembled WGS sequence"/>
</dbReference>
<dbReference type="SUPFAM" id="SSF51604">
    <property type="entry name" value="Enolase C-terminal domain-like"/>
    <property type="match status" value="1"/>
</dbReference>
<gene>
    <name evidence="4" type="ORF">GCM10009754_64140</name>
</gene>
<dbReference type="SUPFAM" id="SSF54826">
    <property type="entry name" value="Enolase N-terminal domain-like"/>
    <property type="match status" value="1"/>
</dbReference>
<dbReference type="InterPro" id="IPR013342">
    <property type="entry name" value="Mandelate_racemase_C"/>
</dbReference>
<evidence type="ECO:0000256" key="2">
    <source>
        <dbReference type="ARBA" id="ARBA00022723"/>
    </source>
</evidence>
<dbReference type="InterPro" id="IPR029065">
    <property type="entry name" value="Enolase_C-like"/>
</dbReference>
<keyword evidence="5" id="KW-1185">Reference proteome</keyword>
<dbReference type="PANTHER" id="PTHR48080">
    <property type="entry name" value="D-GALACTONATE DEHYDRATASE-RELATED"/>
    <property type="match status" value="1"/>
</dbReference>
<dbReference type="Gene3D" id="3.20.20.120">
    <property type="entry name" value="Enolase-like C-terminal domain"/>
    <property type="match status" value="1"/>
</dbReference>
<dbReference type="InterPro" id="IPR029017">
    <property type="entry name" value="Enolase-like_N"/>
</dbReference>
<evidence type="ECO:0000259" key="3">
    <source>
        <dbReference type="SMART" id="SM00922"/>
    </source>
</evidence>
<keyword evidence="2" id="KW-0479">Metal-binding</keyword>
<dbReference type="SFLD" id="SFLDS00001">
    <property type="entry name" value="Enolase"/>
    <property type="match status" value="1"/>
</dbReference>
<evidence type="ECO:0000256" key="1">
    <source>
        <dbReference type="ARBA" id="ARBA00008031"/>
    </source>
</evidence>
<dbReference type="InterPro" id="IPR018110">
    <property type="entry name" value="Mandel_Rmase/mucon_lact_enz_CS"/>
</dbReference>
<dbReference type="SFLD" id="SFLDG00180">
    <property type="entry name" value="muconate_cycloisomerase"/>
    <property type="match status" value="1"/>
</dbReference>
<dbReference type="PROSITE" id="PS00909">
    <property type="entry name" value="MR_MLE_2"/>
    <property type="match status" value="1"/>
</dbReference>
<dbReference type="PANTHER" id="PTHR48080:SF3">
    <property type="entry name" value="ENOLASE SUPERFAMILY MEMBER DDB_G0284701"/>
    <property type="match status" value="1"/>
</dbReference>
<evidence type="ECO:0000313" key="5">
    <source>
        <dbReference type="Proteomes" id="UP001501116"/>
    </source>
</evidence>
<dbReference type="EMBL" id="BAAANN010000031">
    <property type="protein sequence ID" value="GAA1979098.1"/>
    <property type="molecule type" value="Genomic_DNA"/>
</dbReference>
<protein>
    <submittedName>
        <fullName evidence="4">Dipeptide epimerase</fullName>
    </submittedName>
</protein>
<sequence length="367" mass="37336">MTARVAALHTLAVSLPARGDLVVRGAKGAHDRSDFLLVRVVTTEGVEGYGEVSATPLWSGEDAASAQHFVREVLAPALFGKALAPVGGLESIMDRVLAANPFTKAGVSIALWDAYARTLGVPLTTALGGPYREEVPIKLSLSGDGNEIERAHAAAVAAGFSSFKVKVGLGVAGDVERMAKARELAGPDAFLGMDANGGWSRPEAATAVRALAAYSPAFVEQPVAPGDLGGMAALRATGLPVIADEAVFGTDDLVRVIGAGAADVISLYVGKAGGPGRAVAMGGLASAFGLDVLIGSNGELGLGAAAQLHVACALGSLSAFPSDIIGAHYYAEDILETPLDSNGFRVRLGTGTGLGAVPREDLRRRFA</sequence>
<reference evidence="4 5" key="1">
    <citation type="journal article" date="2019" name="Int. J. Syst. Evol. Microbiol.">
        <title>The Global Catalogue of Microorganisms (GCM) 10K type strain sequencing project: providing services to taxonomists for standard genome sequencing and annotation.</title>
        <authorList>
            <consortium name="The Broad Institute Genomics Platform"/>
            <consortium name="The Broad Institute Genome Sequencing Center for Infectious Disease"/>
            <person name="Wu L."/>
            <person name="Ma J."/>
        </authorList>
    </citation>
    <scope>NUCLEOTIDE SEQUENCE [LARGE SCALE GENOMIC DNA]</scope>
    <source>
        <strain evidence="4 5">JCM 14545</strain>
    </source>
</reference>
<proteinExistence type="inferred from homology"/>
<feature type="domain" description="Mandelate racemase/muconate lactonizing enzyme C-terminal" evidence="3">
    <location>
        <begin position="148"/>
        <end position="240"/>
    </location>
</feature>
<evidence type="ECO:0000313" key="4">
    <source>
        <dbReference type="EMBL" id="GAA1979098.1"/>
    </source>
</evidence>
<dbReference type="SMART" id="SM00922">
    <property type="entry name" value="MR_MLE"/>
    <property type="match status" value="1"/>
</dbReference>
<dbReference type="InterPro" id="IPR013341">
    <property type="entry name" value="Mandelate_racemase_N_dom"/>
</dbReference>